<name>A0ACC3MF08_9PEZI</name>
<gene>
    <name evidence="1" type="ORF">LTR37_019770</name>
</gene>
<keyword evidence="2" id="KW-1185">Reference proteome</keyword>
<dbReference type="Proteomes" id="UP001281147">
    <property type="component" value="Unassembled WGS sequence"/>
</dbReference>
<proteinExistence type="predicted"/>
<evidence type="ECO:0000313" key="1">
    <source>
        <dbReference type="EMBL" id="KAK3686485.1"/>
    </source>
</evidence>
<dbReference type="EMBL" id="JAUTXU010000317">
    <property type="protein sequence ID" value="KAK3686485.1"/>
    <property type="molecule type" value="Genomic_DNA"/>
</dbReference>
<organism evidence="1 2">
    <name type="scientific">Vermiconidia calcicola</name>
    <dbReference type="NCBI Taxonomy" id="1690605"/>
    <lineage>
        <taxon>Eukaryota</taxon>
        <taxon>Fungi</taxon>
        <taxon>Dikarya</taxon>
        <taxon>Ascomycota</taxon>
        <taxon>Pezizomycotina</taxon>
        <taxon>Dothideomycetes</taxon>
        <taxon>Dothideomycetidae</taxon>
        <taxon>Mycosphaerellales</taxon>
        <taxon>Extremaceae</taxon>
        <taxon>Vermiconidia</taxon>
    </lineage>
</organism>
<reference evidence="1" key="1">
    <citation type="submission" date="2023-07" db="EMBL/GenBank/DDBJ databases">
        <title>Black Yeasts Isolated from many extreme environments.</title>
        <authorList>
            <person name="Coleine C."/>
            <person name="Stajich J.E."/>
            <person name="Selbmann L."/>
        </authorList>
    </citation>
    <scope>NUCLEOTIDE SEQUENCE</scope>
    <source>
        <strain evidence="1">CCFEE 5714</strain>
    </source>
</reference>
<accession>A0ACC3MF08</accession>
<sequence length="432" mass="49401">MADEYFDAIIVGAGFAGIYQLYKLRNLGLKCLVIDQAGDVGGTWYWNLYPGAMSDTESYVYRFSWDRDDLVNYRWKEHYVKQPEVLAYLNHVADKYNLREDMRFNTALEFANWSDSDERWHVTAGGNIITSRYLVTGLGLLSKTNLPDIPGIDSFQGDMYHTAKWPKDYDVTGKNVAVIGCGSTGVQVITEIGQKVGQMTCYQRHPQYSVPSGDREVTPEDRQYWDDNWDSIWHQVFNSITAFGFKESDRSYHDATPEEREQIFQNAWDQGNGFRFMFATFNDIATDLEANEGAQDFIRRQIDRIVTDPAKAKKLKPYDVYARRPLCDGNASNGQKYFEQFNRENVDIVDLKEASIEQIEANGIRTSDGVLHEHDLIIFATGFDAVEGNYTRIAIEGRNGLSMKEYWDEMGPTSYLGTSLPSFPNFFMISGT</sequence>
<comment type="caution">
    <text evidence="1">The sequence shown here is derived from an EMBL/GenBank/DDBJ whole genome shotgun (WGS) entry which is preliminary data.</text>
</comment>
<protein>
    <submittedName>
        <fullName evidence="1">Uncharacterized protein</fullName>
    </submittedName>
</protein>
<evidence type="ECO:0000313" key="2">
    <source>
        <dbReference type="Proteomes" id="UP001281147"/>
    </source>
</evidence>